<dbReference type="RefSeq" id="WP_138404696.1">
    <property type="nucleotide sequence ID" value="NZ_VBSP01000022.1"/>
</dbReference>
<dbReference type="GO" id="GO:0016651">
    <property type="term" value="F:oxidoreductase activity, acting on NAD(P)H"/>
    <property type="evidence" value="ECO:0007669"/>
    <property type="project" value="TreeGrafter"/>
</dbReference>
<reference evidence="4 5" key="1">
    <citation type="submission" date="2019-05" db="EMBL/GenBank/DDBJ databases">
        <title>The metagenome of a microbial culture collection derived from dairy environment covers the genomic content of the human microbiome.</title>
        <authorList>
            <person name="Roder T."/>
            <person name="Wuthrich D."/>
            <person name="Sattari Z."/>
            <person name="Von Ah U."/>
            <person name="Bar C."/>
            <person name="Ronchi F."/>
            <person name="Macpherson A.J."/>
            <person name="Ganal-Vonarburg S.C."/>
            <person name="Bruggmann R."/>
            <person name="Vergeres G."/>
        </authorList>
    </citation>
    <scope>NUCLEOTIDE SEQUENCE [LARGE SCALE GENOMIC DNA]</scope>
    <source>
        <strain evidence="4 5">FAM 24227</strain>
    </source>
</reference>
<dbReference type="GO" id="GO:0070402">
    <property type="term" value="F:NADPH binding"/>
    <property type="evidence" value="ECO:0007669"/>
    <property type="project" value="TreeGrafter"/>
</dbReference>
<keyword evidence="1" id="KW-0521">NADP</keyword>
<dbReference type="InterPro" id="IPR011032">
    <property type="entry name" value="GroES-like_sf"/>
</dbReference>
<gene>
    <name evidence="4" type="ORF">FEZ33_07035</name>
</gene>
<accession>A0A5R9DWQ5</accession>
<name>A0A5R9DWQ5_9LACT</name>
<evidence type="ECO:0000256" key="2">
    <source>
        <dbReference type="ARBA" id="ARBA00023002"/>
    </source>
</evidence>
<dbReference type="AlphaFoldDB" id="A0A5R9DWQ5"/>
<protein>
    <submittedName>
        <fullName evidence="4">NAD(P)H-quinone oxidoreductase</fullName>
    </submittedName>
</protein>
<dbReference type="InterPro" id="IPR020843">
    <property type="entry name" value="ER"/>
</dbReference>
<dbReference type="PANTHER" id="PTHR48106:SF18">
    <property type="entry name" value="QUINONE OXIDOREDUCTASE PIG3"/>
    <property type="match status" value="1"/>
</dbReference>
<evidence type="ECO:0000259" key="3">
    <source>
        <dbReference type="SMART" id="SM00829"/>
    </source>
</evidence>
<dbReference type="EMBL" id="VBSP01000022">
    <property type="protein sequence ID" value="TLQ40919.1"/>
    <property type="molecule type" value="Genomic_DNA"/>
</dbReference>
<dbReference type="Proteomes" id="UP000306420">
    <property type="component" value="Unassembled WGS sequence"/>
</dbReference>
<proteinExistence type="predicted"/>
<comment type="caution">
    <text evidence="4">The sequence shown here is derived from an EMBL/GenBank/DDBJ whole genome shotgun (WGS) entry which is preliminary data.</text>
</comment>
<evidence type="ECO:0000256" key="1">
    <source>
        <dbReference type="ARBA" id="ARBA00022857"/>
    </source>
</evidence>
<feature type="domain" description="Enoyl reductase (ER)" evidence="3">
    <location>
        <begin position="10"/>
        <end position="323"/>
    </location>
</feature>
<dbReference type="Gene3D" id="3.40.50.720">
    <property type="entry name" value="NAD(P)-binding Rossmann-like Domain"/>
    <property type="match status" value="1"/>
</dbReference>
<dbReference type="Gene3D" id="3.90.180.10">
    <property type="entry name" value="Medium-chain alcohol dehydrogenases, catalytic domain"/>
    <property type="match status" value="1"/>
</dbReference>
<sequence>MKAWTITEPGGVDKLIQEERPTPLPADGEVLIKVKAFGINRTEILTRENKQLEAPYPVLGIEVAGEIIENRSDRTDLKPGTRVAGLVIQGSYQEYAVMPAEFAMILPENLTYEEGAAIPEVFLTAYQTMYWLGELKKGESILIHAGASGVGTAAIQMAKQLSDAKILSTSSRKEKLEKMKELGSDFPINYKEEDIAKRVLEETNDEGVDVILDFIGASYYDLNLKSAKVDSRWILIGTLGGSEVEQFNIFDIMQKRIHLKGTLLTPRSNAYKGVLTKEFVKNVMPHFASGEIKAIIHEVLDFSELPKAHEMMENNENIGKIIVKINE</sequence>
<dbReference type="PANTHER" id="PTHR48106">
    <property type="entry name" value="QUINONE OXIDOREDUCTASE PIG3-RELATED"/>
    <property type="match status" value="1"/>
</dbReference>
<dbReference type="InterPro" id="IPR013154">
    <property type="entry name" value="ADH-like_N"/>
</dbReference>
<dbReference type="Pfam" id="PF00107">
    <property type="entry name" value="ADH_zinc_N"/>
    <property type="match status" value="1"/>
</dbReference>
<organism evidence="4 5">
    <name type="scientific">Ruoffia tabacinasalis</name>
    <dbReference type="NCBI Taxonomy" id="87458"/>
    <lineage>
        <taxon>Bacteria</taxon>
        <taxon>Bacillati</taxon>
        <taxon>Bacillota</taxon>
        <taxon>Bacilli</taxon>
        <taxon>Lactobacillales</taxon>
        <taxon>Aerococcaceae</taxon>
        <taxon>Ruoffia</taxon>
    </lineage>
</organism>
<dbReference type="NCBIfam" id="TIGR02824">
    <property type="entry name" value="quinone_pig3"/>
    <property type="match status" value="1"/>
</dbReference>
<dbReference type="SUPFAM" id="SSF50129">
    <property type="entry name" value="GroES-like"/>
    <property type="match status" value="1"/>
</dbReference>
<dbReference type="SUPFAM" id="SSF51735">
    <property type="entry name" value="NAD(P)-binding Rossmann-fold domains"/>
    <property type="match status" value="1"/>
</dbReference>
<dbReference type="CDD" id="cd05276">
    <property type="entry name" value="p53_inducible_oxidoreductase"/>
    <property type="match status" value="1"/>
</dbReference>
<evidence type="ECO:0000313" key="5">
    <source>
        <dbReference type="Proteomes" id="UP000306420"/>
    </source>
</evidence>
<dbReference type="Pfam" id="PF08240">
    <property type="entry name" value="ADH_N"/>
    <property type="match status" value="1"/>
</dbReference>
<dbReference type="InterPro" id="IPR036291">
    <property type="entry name" value="NAD(P)-bd_dom_sf"/>
</dbReference>
<evidence type="ECO:0000313" key="4">
    <source>
        <dbReference type="EMBL" id="TLQ40919.1"/>
    </source>
</evidence>
<dbReference type="InterPro" id="IPR014189">
    <property type="entry name" value="Quinone_OxRdtase_PIG3"/>
</dbReference>
<keyword evidence="2" id="KW-0560">Oxidoreductase</keyword>
<dbReference type="SMART" id="SM00829">
    <property type="entry name" value="PKS_ER"/>
    <property type="match status" value="1"/>
</dbReference>
<dbReference type="InterPro" id="IPR013149">
    <property type="entry name" value="ADH-like_C"/>
</dbReference>
<dbReference type="OrthoDB" id="9792162at2"/>